<dbReference type="EMBL" id="KK847073">
    <property type="protein sequence ID" value="KFP88458.1"/>
    <property type="molecule type" value="Genomic_DNA"/>
</dbReference>
<keyword evidence="3" id="KW-1185">Reference proteome</keyword>
<accession>A0A091NFC4</accession>
<reference evidence="2 3" key="1">
    <citation type="submission" date="2014-04" db="EMBL/GenBank/DDBJ databases">
        <title>Genome evolution of avian class.</title>
        <authorList>
            <person name="Zhang G."/>
            <person name="Li C."/>
        </authorList>
    </citation>
    <scope>NUCLEOTIDE SEQUENCE [LARGE SCALE GENOMIC DNA]</scope>
    <source>
        <strain evidence="2">BGI_N310</strain>
    </source>
</reference>
<dbReference type="Proteomes" id="UP000053537">
    <property type="component" value="Unassembled WGS sequence"/>
</dbReference>
<feature type="compositionally biased region" description="Low complexity" evidence="1">
    <location>
        <begin position="29"/>
        <end position="38"/>
    </location>
</feature>
<feature type="non-terminal residue" evidence="2">
    <location>
        <position position="155"/>
    </location>
</feature>
<evidence type="ECO:0000313" key="3">
    <source>
        <dbReference type="Proteomes" id="UP000053537"/>
    </source>
</evidence>
<gene>
    <name evidence="2" type="ORF">N310_02438</name>
</gene>
<feature type="compositionally biased region" description="Low complexity" evidence="1">
    <location>
        <begin position="76"/>
        <end position="92"/>
    </location>
</feature>
<protein>
    <submittedName>
        <fullName evidence="2">Microtubule-associated tumor suppressor 1</fullName>
    </submittedName>
</protein>
<feature type="compositionally biased region" description="Polar residues" evidence="1">
    <location>
        <begin position="45"/>
        <end position="57"/>
    </location>
</feature>
<proteinExistence type="predicted"/>
<organism evidence="2 3">
    <name type="scientific">Acanthisitta chloris</name>
    <name type="common">rifleman</name>
    <dbReference type="NCBI Taxonomy" id="57068"/>
    <lineage>
        <taxon>Eukaryota</taxon>
        <taxon>Metazoa</taxon>
        <taxon>Chordata</taxon>
        <taxon>Craniata</taxon>
        <taxon>Vertebrata</taxon>
        <taxon>Euteleostomi</taxon>
        <taxon>Archelosauria</taxon>
        <taxon>Archosauria</taxon>
        <taxon>Dinosauria</taxon>
        <taxon>Saurischia</taxon>
        <taxon>Theropoda</taxon>
        <taxon>Coelurosauria</taxon>
        <taxon>Aves</taxon>
        <taxon>Neognathae</taxon>
        <taxon>Neoaves</taxon>
        <taxon>Telluraves</taxon>
        <taxon>Australaves</taxon>
        <taxon>Passeriformes</taxon>
        <taxon>Acanthisittidae</taxon>
        <taxon>Acanthisitta</taxon>
    </lineage>
</organism>
<evidence type="ECO:0000313" key="2">
    <source>
        <dbReference type="EMBL" id="KFP88458.1"/>
    </source>
</evidence>
<feature type="region of interest" description="Disordered" evidence="1">
    <location>
        <begin position="1"/>
        <end position="155"/>
    </location>
</feature>
<dbReference type="AlphaFoldDB" id="A0A091NFC4"/>
<sequence>MGPSALTLKRGCENKTTSTIKTPSHKEAPLLPSSGPSPGEKHASVKNSPASWTSSGKSLAKSKVPVKRSVLERTPSLSSVSSTQSEQSNSASATVIKYGGWPSKPACQNDTSGSVSLKALPRPRSHSLKSTPKGAKTRSASLNHCIPKSLGPLHS</sequence>
<feature type="compositionally biased region" description="Polar residues" evidence="1">
    <location>
        <begin position="106"/>
        <end position="115"/>
    </location>
</feature>
<name>A0A091NFC4_9PASS</name>
<evidence type="ECO:0000256" key="1">
    <source>
        <dbReference type="SAM" id="MobiDB-lite"/>
    </source>
</evidence>